<keyword evidence="3" id="KW-1185">Reference proteome</keyword>
<evidence type="ECO:0000256" key="1">
    <source>
        <dbReference type="SAM" id="SignalP"/>
    </source>
</evidence>
<evidence type="ECO:0000313" key="2">
    <source>
        <dbReference type="EMBL" id="TXK28258.1"/>
    </source>
</evidence>
<accession>A0A5C8J1L5</accession>
<dbReference type="AlphaFoldDB" id="A0A5C8J1L5"/>
<comment type="caution">
    <text evidence="2">The sequence shown here is derived from an EMBL/GenBank/DDBJ whole genome shotgun (WGS) entry which is preliminary data.</text>
</comment>
<proteinExistence type="predicted"/>
<keyword evidence="1" id="KW-0732">Signal</keyword>
<dbReference type="Proteomes" id="UP000321926">
    <property type="component" value="Unassembled WGS sequence"/>
</dbReference>
<reference evidence="2 3" key="1">
    <citation type="submission" date="2019-08" db="EMBL/GenBank/DDBJ databases">
        <authorList>
            <person name="Shi S."/>
        </authorList>
    </citation>
    <scope>NUCLEOTIDE SEQUENCE [LARGE SCALE GENOMIC DNA]</scope>
    <source>
        <strain evidence="2 3">GY10130</strain>
    </source>
</reference>
<dbReference type="RefSeq" id="WP_147923728.1">
    <property type="nucleotide sequence ID" value="NZ_VRTY01000114.1"/>
</dbReference>
<feature type="signal peptide" evidence="1">
    <location>
        <begin position="1"/>
        <end position="22"/>
    </location>
</feature>
<gene>
    <name evidence="2" type="ORF">FVR03_20945</name>
</gene>
<name>A0A5C8J1L5_9BACT</name>
<organism evidence="2 3">
    <name type="scientific">Pontibacter qinzhouensis</name>
    <dbReference type="NCBI Taxonomy" id="2603253"/>
    <lineage>
        <taxon>Bacteria</taxon>
        <taxon>Pseudomonadati</taxon>
        <taxon>Bacteroidota</taxon>
        <taxon>Cytophagia</taxon>
        <taxon>Cytophagales</taxon>
        <taxon>Hymenobacteraceae</taxon>
        <taxon>Pontibacter</taxon>
    </lineage>
</organism>
<evidence type="ECO:0008006" key="4">
    <source>
        <dbReference type="Google" id="ProtNLM"/>
    </source>
</evidence>
<dbReference type="EMBL" id="VRTY01000114">
    <property type="protein sequence ID" value="TXK28258.1"/>
    <property type="molecule type" value="Genomic_DNA"/>
</dbReference>
<evidence type="ECO:0000313" key="3">
    <source>
        <dbReference type="Proteomes" id="UP000321926"/>
    </source>
</evidence>
<sequence length="183" mass="20888">MKILKGALGALVLLLFSLQLQAQHTPNPPHEVNEHSLKHFRCSVVLNHAYVGKHTSSGKEYMAVPALGFDAEYWFNHRWGIGLHNDLEILTQEVHRDGEHLFERNSPVLLTMDGLWKPSRHLVFLIGPGVELEEHEAHMVLRGGIEYEIELSSHWDIAPTVFYDTRLHAYDTFSFGIGIGKRF</sequence>
<dbReference type="OrthoDB" id="978692at2"/>
<protein>
    <recommendedName>
        <fullName evidence="4">Porin family protein</fullName>
    </recommendedName>
</protein>
<feature type="chain" id="PRO_5022864636" description="Porin family protein" evidence="1">
    <location>
        <begin position="23"/>
        <end position="183"/>
    </location>
</feature>